<keyword evidence="5" id="KW-1185">Reference proteome</keyword>
<evidence type="ECO:0000256" key="1">
    <source>
        <dbReference type="ARBA" id="ARBA00023013"/>
    </source>
</evidence>
<feature type="compositionally biased region" description="Basic residues" evidence="2">
    <location>
        <begin position="14"/>
        <end position="29"/>
    </location>
</feature>
<dbReference type="GO" id="GO:0005634">
    <property type="term" value="C:nucleus"/>
    <property type="evidence" value="ECO:0007669"/>
    <property type="project" value="InterPro"/>
</dbReference>
<dbReference type="Pfam" id="PF02234">
    <property type="entry name" value="CDI"/>
    <property type="match status" value="1"/>
</dbReference>
<evidence type="ECO:0000256" key="2">
    <source>
        <dbReference type="SAM" id="MobiDB-lite"/>
    </source>
</evidence>
<sequence>MAASNTAAAAASSSKRRSHSTAAAKRTRSPARAAPKLNIADIPPESATTSAAVDALRRVVESQSASRFREKWGFDIRTAEPVQDSNWQWQSPPHAD</sequence>
<reference evidence="4 5" key="1">
    <citation type="journal article" date="2018" name="Mol. Biol. Evol.">
        <title>Analysis of the draft genome of the red seaweed Gracilariopsis chorda provides insights into genome size evolution in Rhodophyta.</title>
        <authorList>
            <person name="Lee J."/>
            <person name="Yang E.C."/>
            <person name="Graf L."/>
            <person name="Yang J.H."/>
            <person name="Qiu H."/>
            <person name="Zel Zion U."/>
            <person name="Chan C.X."/>
            <person name="Stephens T.G."/>
            <person name="Weber A.P.M."/>
            <person name="Boo G.H."/>
            <person name="Boo S.M."/>
            <person name="Kim K.M."/>
            <person name="Shin Y."/>
            <person name="Jung M."/>
            <person name="Lee S.J."/>
            <person name="Yim H.S."/>
            <person name="Lee J.H."/>
            <person name="Bhattacharya D."/>
            <person name="Yoon H.S."/>
        </authorList>
    </citation>
    <scope>NUCLEOTIDE SEQUENCE [LARGE SCALE GENOMIC DNA]</scope>
    <source>
        <strain evidence="4 5">SKKU-2015</strain>
        <tissue evidence="4">Whole body</tissue>
    </source>
</reference>
<feature type="region of interest" description="Disordered" evidence="2">
    <location>
        <begin position="1"/>
        <end position="47"/>
    </location>
</feature>
<dbReference type="EMBL" id="NBIV01000102">
    <property type="protein sequence ID" value="PXF44097.1"/>
    <property type="molecule type" value="Genomic_DNA"/>
</dbReference>
<dbReference type="Gene3D" id="4.10.365.10">
    <property type="entry name" value="p27"/>
    <property type="match status" value="1"/>
</dbReference>
<dbReference type="InterPro" id="IPR003175">
    <property type="entry name" value="CDI_dom"/>
</dbReference>
<feature type="compositionally biased region" description="Low complexity" evidence="2">
    <location>
        <begin position="1"/>
        <end position="13"/>
    </location>
</feature>
<name>A0A2V3IPW7_9FLOR</name>
<proteinExistence type="predicted"/>
<comment type="caution">
    <text evidence="4">The sequence shown here is derived from an EMBL/GenBank/DDBJ whole genome shotgun (WGS) entry which is preliminary data.</text>
</comment>
<keyword evidence="1" id="KW-0649">Protein kinase inhibitor</keyword>
<dbReference type="Proteomes" id="UP000247409">
    <property type="component" value="Unassembled WGS sequence"/>
</dbReference>
<feature type="domain" description="Cyclin-dependent kinase inhibitor" evidence="3">
    <location>
        <begin position="61"/>
        <end position="90"/>
    </location>
</feature>
<evidence type="ECO:0000313" key="5">
    <source>
        <dbReference type="Proteomes" id="UP000247409"/>
    </source>
</evidence>
<dbReference type="InterPro" id="IPR044898">
    <property type="entry name" value="CDI_dom_sf"/>
</dbReference>
<evidence type="ECO:0000313" key="4">
    <source>
        <dbReference type="EMBL" id="PXF44097.1"/>
    </source>
</evidence>
<organism evidence="4 5">
    <name type="scientific">Gracilariopsis chorda</name>
    <dbReference type="NCBI Taxonomy" id="448386"/>
    <lineage>
        <taxon>Eukaryota</taxon>
        <taxon>Rhodophyta</taxon>
        <taxon>Florideophyceae</taxon>
        <taxon>Rhodymeniophycidae</taxon>
        <taxon>Gracilariales</taxon>
        <taxon>Gracilariaceae</taxon>
        <taxon>Gracilariopsis</taxon>
    </lineage>
</organism>
<gene>
    <name evidence="4" type="ORF">BWQ96_06178</name>
</gene>
<dbReference type="GO" id="GO:0051726">
    <property type="term" value="P:regulation of cell cycle"/>
    <property type="evidence" value="ECO:0007669"/>
    <property type="project" value="InterPro"/>
</dbReference>
<dbReference type="AlphaFoldDB" id="A0A2V3IPW7"/>
<evidence type="ECO:0000259" key="3">
    <source>
        <dbReference type="Pfam" id="PF02234"/>
    </source>
</evidence>
<protein>
    <recommendedName>
        <fullName evidence="3">Cyclin-dependent kinase inhibitor domain-containing protein</fullName>
    </recommendedName>
</protein>
<accession>A0A2V3IPW7</accession>
<dbReference type="GO" id="GO:0004861">
    <property type="term" value="F:cyclin-dependent protein serine/threonine kinase inhibitor activity"/>
    <property type="evidence" value="ECO:0007669"/>
    <property type="project" value="InterPro"/>
</dbReference>